<comment type="caution">
    <text evidence="2">The sequence shown here is derived from an EMBL/GenBank/DDBJ whole genome shotgun (WGS) entry which is preliminary data.</text>
</comment>
<feature type="region of interest" description="Disordered" evidence="1">
    <location>
        <begin position="172"/>
        <end position="215"/>
    </location>
</feature>
<dbReference type="Proteomes" id="UP001172101">
    <property type="component" value="Unassembled WGS sequence"/>
</dbReference>
<dbReference type="GeneID" id="85323803"/>
<dbReference type="AlphaFoldDB" id="A0AA40DJF9"/>
<gene>
    <name evidence="2" type="ORF">B0T26DRAFT_680748</name>
</gene>
<dbReference type="RefSeq" id="XP_060289841.1">
    <property type="nucleotide sequence ID" value="XM_060440533.1"/>
</dbReference>
<name>A0AA40DJF9_9PEZI</name>
<evidence type="ECO:0000313" key="3">
    <source>
        <dbReference type="Proteomes" id="UP001172101"/>
    </source>
</evidence>
<organism evidence="2 3">
    <name type="scientific">Lasiosphaeria miniovina</name>
    <dbReference type="NCBI Taxonomy" id="1954250"/>
    <lineage>
        <taxon>Eukaryota</taxon>
        <taxon>Fungi</taxon>
        <taxon>Dikarya</taxon>
        <taxon>Ascomycota</taxon>
        <taxon>Pezizomycotina</taxon>
        <taxon>Sordariomycetes</taxon>
        <taxon>Sordariomycetidae</taxon>
        <taxon>Sordariales</taxon>
        <taxon>Lasiosphaeriaceae</taxon>
        <taxon>Lasiosphaeria</taxon>
    </lineage>
</organism>
<keyword evidence="3" id="KW-1185">Reference proteome</keyword>
<protein>
    <submittedName>
        <fullName evidence="2">Uncharacterized protein</fullName>
    </submittedName>
</protein>
<proteinExistence type="predicted"/>
<evidence type="ECO:0000313" key="2">
    <source>
        <dbReference type="EMBL" id="KAK0702982.1"/>
    </source>
</evidence>
<accession>A0AA40DJF9</accession>
<sequence>MDGIRTCVFKRTSNAIHASNARQPIWRCQVDLVMNNLPLNTTYDLSPPTYVDVFNASITARTFSPAQTTWPGFVACARMLFAKPPPDSSLQVQRNDMRQLIRQARGLGLEDMHLCLSYPLPGADAHLLRPGNCGRPLVRLAPVIVHVAALSRSLALSALCCQIPSSILIKPGAPDKHGGGLRKQLKNESPAPALCDSPAMSNPDQEGTYRPHQAN</sequence>
<evidence type="ECO:0000256" key="1">
    <source>
        <dbReference type="SAM" id="MobiDB-lite"/>
    </source>
</evidence>
<reference evidence="2" key="1">
    <citation type="submission" date="2023-06" db="EMBL/GenBank/DDBJ databases">
        <title>Genome-scale phylogeny and comparative genomics of the fungal order Sordariales.</title>
        <authorList>
            <consortium name="Lawrence Berkeley National Laboratory"/>
            <person name="Hensen N."/>
            <person name="Bonometti L."/>
            <person name="Westerberg I."/>
            <person name="Brannstrom I.O."/>
            <person name="Guillou S."/>
            <person name="Cros-Aarteil S."/>
            <person name="Calhoun S."/>
            <person name="Haridas S."/>
            <person name="Kuo A."/>
            <person name="Mondo S."/>
            <person name="Pangilinan J."/>
            <person name="Riley R."/>
            <person name="LaButti K."/>
            <person name="Andreopoulos B."/>
            <person name="Lipzen A."/>
            <person name="Chen C."/>
            <person name="Yanf M."/>
            <person name="Daum C."/>
            <person name="Ng V."/>
            <person name="Clum A."/>
            <person name="Steindorff A."/>
            <person name="Ohm R."/>
            <person name="Martin F."/>
            <person name="Silar P."/>
            <person name="Natvig D."/>
            <person name="Lalanne C."/>
            <person name="Gautier V."/>
            <person name="Ament-velasquez S.L."/>
            <person name="Kruys A."/>
            <person name="Hutchinson M.I."/>
            <person name="Powell A.J."/>
            <person name="Barry K."/>
            <person name="Miller A.N."/>
            <person name="Grigoriev I.V."/>
            <person name="Debuchy R."/>
            <person name="Gladieux P."/>
            <person name="Thoren M.H."/>
            <person name="Johannesson H."/>
        </authorList>
    </citation>
    <scope>NUCLEOTIDE SEQUENCE</scope>
    <source>
        <strain evidence="2">SMH2392-1A</strain>
    </source>
</reference>
<dbReference type="EMBL" id="JAUIRO010000008">
    <property type="protein sequence ID" value="KAK0702982.1"/>
    <property type="molecule type" value="Genomic_DNA"/>
</dbReference>